<gene>
    <name evidence="1" type="ORF">GTU67_01530</name>
</gene>
<reference evidence="1 2" key="1">
    <citation type="submission" date="2020-08" db="EMBL/GenBank/DDBJ databases">
        <title>Paraeoetvoesia sp. YC-7-48 draft genome sequence.</title>
        <authorList>
            <person name="Yao L."/>
        </authorList>
    </citation>
    <scope>NUCLEOTIDE SEQUENCE [LARGE SCALE GENOMIC DNA]</scope>
    <source>
        <strain evidence="2">YC-7-48</strain>
    </source>
</reference>
<comment type="caution">
    <text evidence="1">The sequence shown here is derived from an EMBL/GenBank/DDBJ whole genome shotgun (WGS) entry which is preliminary data.</text>
</comment>
<dbReference type="Proteomes" id="UP000545386">
    <property type="component" value="Unassembled WGS sequence"/>
</dbReference>
<dbReference type="AlphaFoldDB" id="A0A842HKX4"/>
<accession>A0A842HKX4</accession>
<dbReference type="EMBL" id="JACJUU010000001">
    <property type="protein sequence ID" value="MBC2768594.1"/>
    <property type="molecule type" value="Genomic_DNA"/>
</dbReference>
<dbReference type="RefSeq" id="WP_185778429.1">
    <property type="nucleotide sequence ID" value="NZ_JACJUU010000001.1"/>
</dbReference>
<evidence type="ECO:0000313" key="1">
    <source>
        <dbReference type="EMBL" id="MBC2768594.1"/>
    </source>
</evidence>
<organism evidence="1 2">
    <name type="scientific">Pusillimonas minor</name>
    <dbReference type="NCBI Taxonomy" id="2697024"/>
    <lineage>
        <taxon>Bacteria</taxon>
        <taxon>Pseudomonadati</taxon>
        <taxon>Pseudomonadota</taxon>
        <taxon>Betaproteobacteria</taxon>
        <taxon>Burkholderiales</taxon>
        <taxon>Alcaligenaceae</taxon>
        <taxon>Pusillimonas</taxon>
    </lineage>
</organism>
<keyword evidence="2" id="KW-1185">Reference proteome</keyword>
<name>A0A842HKX4_9BURK</name>
<evidence type="ECO:0000313" key="2">
    <source>
        <dbReference type="Proteomes" id="UP000545386"/>
    </source>
</evidence>
<sequence length="101" mass="11641">MRMQRYWMAHDCPSCGKKDEHDQWGGARMWSTEWGHGFSCCSESCGVAFAEVVKEKEQTKKGRKWLASLWEKLESQSDARLTGEPYSGYSAERQLKALGRF</sequence>
<protein>
    <submittedName>
        <fullName evidence="1">Uncharacterized protein</fullName>
    </submittedName>
</protein>
<proteinExistence type="predicted"/>